<protein>
    <submittedName>
        <fullName evidence="2">Nuclear transport factor 2 family protein</fullName>
    </submittedName>
</protein>
<dbReference type="EMBL" id="JADDOJ010000084">
    <property type="protein sequence ID" value="MBE7942205.1"/>
    <property type="molecule type" value="Genomic_DNA"/>
</dbReference>
<evidence type="ECO:0000259" key="1">
    <source>
        <dbReference type="Pfam" id="PF12680"/>
    </source>
</evidence>
<dbReference type="RefSeq" id="WP_193781759.1">
    <property type="nucleotide sequence ID" value="NZ_JADDOJ010000084.1"/>
</dbReference>
<keyword evidence="3" id="KW-1185">Reference proteome</keyword>
<accession>A0ABR9SIN1</accession>
<organism evidence="2 3">
    <name type="scientific">Ramlibacter aquaticus</name>
    <dbReference type="NCBI Taxonomy" id="2780094"/>
    <lineage>
        <taxon>Bacteria</taxon>
        <taxon>Pseudomonadati</taxon>
        <taxon>Pseudomonadota</taxon>
        <taxon>Betaproteobacteria</taxon>
        <taxon>Burkholderiales</taxon>
        <taxon>Comamonadaceae</taxon>
        <taxon>Ramlibacter</taxon>
    </lineage>
</organism>
<comment type="caution">
    <text evidence="2">The sequence shown here is derived from an EMBL/GenBank/DDBJ whole genome shotgun (WGS) entry which is preliminary data.</text>
</comment>
<gene>
    <name evidence="2" type="ORF">IM725_16650</name>
</gene>
<evidence type="ECO:0000313" key="2">
    <source>
        <dbReference type="EMBL" id="MBE7942205.1"/>
    </source>
</evidence>
<dbReference type="InterPro" id="IPR037401">
    <property type="entry name" value="SnoaL-like"/>
</dbReference>
<sequence>MSEGTQAALARIVAMFETLAPADVARLGEYYCEDAFFKDPFNEVRGLPAVQRIFGHMFETLDGPHFVVTERMAEGDACWLAWEFRFRFRKGDAQGQVVRGATHLRLAPDGRIRWHRDYWDAAEELYEKIPLLGALMRWLKRRIAAA</sequence>
<dbReference type="Pfam" id="PF12680">
    <property type="entry name" value="SnoaL_2"/>
    <property type="match status" value="1"/>
</dbReference>
<reference evidence="2 3" key="1">
    <citation type="submission" date="2020-10" db="EMBL/GenBank/DDBJ databases">
        <title>Draft genome of Ramlibacter aquaticus LMG 30558.</title>
        <authorList>
            <person name="Props R."/>
        </authorList>
    </citation>
    <scope>NUCLEOTIDE SEQUENCE [LARGE SCALE GENOMIC DNA]</scope>
    <source>
        <strain evidence="2 3">LMG 30558</strain>
    </source>
</reference>
<proteinExistence type="predicted"/>
<dbReference type="Proteomes" id="UP000715965">
    <property type="component" value="Unassembled WGS sequence"/>
</dbReference>
<dbReference type="SUPFAM" id="SSF54427">
    <property type="entry name" value="NTF2-like"/>
    <property type="match status" value="1"/>
</dbReference>
<evidence type="ECO:0000313" key="3">
    <source>
        <dbReference type="Proteomes" id="UP000715965"/>
    </source>
</evidence>
<name>A0ABR9SIN1_9BURK</name>
<dbReference type="Gene3D" id="3.10.450.50">
    <property type="match status" value="1"/>
</dbReference>
<dbReference type="InterPro" id="IPR032710">
    <property type="entry name" value="NTF2-like_dom_sf"/>
</dbReference>
<feature type="domain" description="SnoaL-like" evidence="1">
    <location>
        <begin position="13"/>
        <end position="114"/>
    </location>
</feature>